<evidence type="ECO:0000313" key="1">
    <source>
        <dbReference type="EMBL" id="GAA5083210.1"/>
    </source>
</evidence>
<keyword evidence="2" id="KW-1185">Reference proteome</keyword>
<evidence type="ECO:0000313" key="2">
    <source>
        <dbReference type="Proteomes" id="UP001500124"/>
    </source>
</evidence>
<dbReference type="RefSeq" id="WP_345672808.1">
    <property type="nucleotide sequence ID" value="NZ_BAABKC010000160.1"/>
</dbReference>
<name>A0ABP9LU70_9ACTN</name>
<protein>
    <submittedName>
        <fullName evidence="1">Uncharacterized protein</fullName>
    </submittedName>
</protein>
<dbReference type="Proteomes" id="UP001500124">
    <property type="component" value="Unassembled WGS sequence"/>
</dbReference>
<dbReference type="EMBL" id="BAABKC010000160">
    <property type="protein sequence ID" value="GAA5083210.1"/>
    <property type="molecule type" value="Genomic_DNA"/>
</dbReference>
<proteinExistence type="predicted"/>
<comment type="caution">
    <text evidence="1">The sequence shown here is derived from an EMBL/GenBank/DDBJ whole genome shotgun (WGS) entry which is preliminary data.</text>
</comment>
<reference evidence="2" key="1">
    <citation type="journal article" date="2019" name="Int. J. Syst. Evol. Microbiol.">
        <title>The Global Catalogue of Microorganisms (GCM) 10K type strain sequencing project: providing services to taxonomists for standard genome sequencing and annotation.</title>
        <authorList>
            <consortium name="The Broad Institute Genomics Platform"/>
            <consortium name="The Broad Institute Genome Sequencing Center for Infectious Disease"/>
            <person name="Wu L."/>
            <person name="Ma J."/>
        </authorList>
    </citation>
    <scope>NUCLEOTIDE SEQUENCE [LARGE SCALE GENOMIC DNA]</scope>
    <source>
        <strain evidence="2">JCM 18410</strain>
    </source>
</reference>
<accession>A0ABP9LU70</accession>
<gene>
    <name evidence="1" type="ORF">GCM10023336_78210</name>
</gene>
<organism evidence="1 2">
    <name type="scientific">Streptomyces similanensis</name>
    <dbReference type="NCBI Taxonomy" id="1274988"/>
    <lineage>
        <taxon>Bacteria</taxon>
        <taxon>Bacillati</taxon>
        <taxon>Actinomycetota</taxon>
        <taxon>Actinomycetes</taxon>
        <taxon>Kitasatosporales</taxon>
        <taxon>Streptomycetaceae</taxon>
        <taxon>Streptomyces</taxon>
    </lineage>
</organism>
<sequence>MTGVREDDDATARAFIAYYLHDVVANAAEDGHPALIEAAAAERTAWEEHGRLEGNTPQFVYGWAQQNAIKAGQDAIFGRGAREAWQQAKQQMEAVGRWLTAHGYPTEGVTRK</sequence>